<accession>A0ABQ8JKU8</accession>
<organism evidence="1 2">
    <name type="scientific">Dermatophagoides pteronyssinus</name>
    <name type="common">European house dust mite</name>
    <dbReference type="NCBI Taxonomy" id="6956"/>
    <lineage>
        <taxon>Eukaryota</taxon>
        <taxon>Metazoa</taxon>
        <taxon>Ecdysozoa</taxon>
        <taxon>Arthropoda</taxon>
        <taxon>Chelicerata</taxon>
        <taxon>Arachnida</taxon>
        <taxon>Acari</taxon>
        <taxon>Acariformes</taxon>
        <taxon>Sarcoptiformes</taxon>
        <taxon>Astigmata</taxon>
        <taxon>Psoroptidia</taxon>
        <taxon>Analgoidea</taxon>
        <taxon>Pyroglyphidae</taxon>
        <taxon>Dermatophagoidinae</taxon>
        <taxon>Dermatophagoides</taxon>
    </lineage>
</organism>
<protein>
    <submittedName>
        <fullName evidence="1">Uncharacterized protein</fullName>
    </submittedName>
</protein>
<name>A0ABQ8JKU8_DERPT</name>
<gene>
    <name evidence="1" type="ORF">DERP_007671</name>
</gene>
<evidence type="ECO:0000313" key="2">
    <source>
        <dbReference type="Proteomes" id="UP000887458"/>
    </source>
</evidence>
<dbReference type="Proteomes" id="UP000887458">
    <property type="component" value="Unassembled WGS sequence"/>
</dbReference>
<sequence>MYVFTRPVAFNWWVVSAGHVSRWSAIDHHTWTFLIHPNEIIVSKCIDIIHCLHSPTSRQCINKAYNSVCIISSPNTIV</sequence>
<keyword evidence="2" id="KW-1185">Reference proteome</keyword>
<dbReference type="EMBL" id="NJHN03000034">
    <property type="protein sequence ID" value="KAH9423077.1"/>
    <property type="molecule type" value="Genomic_DNA"/>
</dbReference>
<proteinExistence type="predicted"/>
<reference evidence="1 2" key="2">
    <citation type="journal article" date="2022" name="Mol. Biol. Evol.">
        <title>Comparative Genomics Reveals Insights into the Divergent Evolution of Astigmatic Mites and Household Pest Adaptations.</title>
        <authorList>
            <person name="Xiong Q."/>
            <person name="Wan A.T."/>
            <person name="Liu X."/>
            <person name="Fung C.S."/>
            <person name="Xiao X."/>
            <person name="Malainual N."/>
            <person name="Hou J."/>
            <person name="Wang L."/>
            <person name="Wang M."/>
            <person name="Yang K.Y."/>
            <person name="Cui Y."/>
            <person name="Leung E.L."/>
            <person name="Nong W."/>
            <person name="Shin S.K."/>
            <person name="Au S.W."/>
            <person name="Jeong K.Y."/>
            <person name="Chew F.T."/>
            <person name="Hui J.H."/>
            <person name="Leung T.F."/>
            <person name="Tungtrongchitr A."/>
            <person name="Zhong N."/>
            <person name="Liu Z."/>
            <person name="Tsui S.K."/>
        </authorList>
    </citation>
    <scope>NUCLEOTIDE SEQUENCE [LARGE SCALE GENOMIC DNA]</scope>
    <source>
        <strain evidence="1">Derp</strain>
    </source>
</reference>
<reference evidence="1 2" key="1">
    <citation type="journal article" date="2018" name="J. Allergy Clin. Immunol.">
        <title>High-quality assembly of Dermatophagoides pteronyssinus genome and transcriptome reveals a wide range of novel allergens.</title>
        <authorList>
            <person name="Liu X.Y."/>
            <person name="Yang K.Y."/>
            <person name="Wang M.Q."/>
            <person name="Kwok J.S."/>
            <person name="Zeng X."/>
            <person name="Yang Z."/>
            <person name="Xiao X.J."/>
            <person name="Lau C.P."/>
            <person name="Li Y."/>
            <person name="Huang Z.M."/>
            <person name="Ba J.G."/>
            <person name="Yim A.K."/>
            <person name="Ouyang C.Y."/>
            <person name="Ngai S.M."/>
            <person name="Chan T.F."/>
            <person name="Leung E.L."/>
            <person name="Liu L."/>
            <person name="Liu Z.G."/>
            <person name="Tsui S.K."/>
        </authorList>
    </citation>
    <scope>NUCLEOTIDE SEQUENCE [LARGE SCALE GENOMIC DNA]</scope>
    <source>
        <strain evidence="1">Derp</strain>
    </source>
</reference>
<evidence type="ECO:0000313" key="1">
    <source>
        <dbReference type="EMBL" id="KAH9423077.1"/>
    </source>
</evidence>
<comment type="caution">
    <text evidence="1">The sequence shown here is derived from an EMBL/GenBank/DDBJ whole genome shotgun (WGS) entry which is preliminary data.</text>
</comment>